<sequence>MWWTRVSHAVLVQKFATMNMASQTAHFHLVWSSSQLRSTIRRGGYEKQPEKFDVSYFRPVITPAQLSYRAKYGPSQDKKRASCGFERRKLAAKLFQARQWMHVPSERGIVLLFL</sequence>
<reference evidence="1" key="1">
    <citation type="submission" date="2021-01" db="EMBL/GenBank/DDBJ databases">
        <title>Chromosome-level genome assembly of a human fungal pathogen reveals clustering of transcriptionally co-regulated genes.</title>
        <authorList>
            <person name="Voorhies M."/>
            <person name="Cohen S."/>
            <person name="Shea T.P."/>
            <person name="Petrus S."/>
            <person name="Munoz J.F."/>
            <person name="Poplawski S."/>
            <person name="Goldman W.E."/>
            <person name="Michael T."/>
            <person name="Cuomo C.A."/>
            <person name="Sil A."/>
            <person name="Beyhan S."/>
        </authorList>
    </citation>
    <scope>NUCLEOTIDE SEQUENCE</scope>
    <source>
        <strain evidence="1">WU24</strain>
    </source>
</reference>
<dbReference type="EMBL" id="CP069110">
    <property type="protein sequence ID" value="QSS61001.1"/>
    <property type="molecule type" value="Genomic_DNA"/>
</dbReference>
<protein>
    <submittedName>
        <fullName evidence="1">Uncharacterized protein</fullName>
    </submittedName>
</protein>
<organism evidence="1 2">
    <name type="scientific">Ajellomyces capsulatus</name>
    <name type="common">Darling's disease fungus</name>
    <name type="synonym">Histoplasma capsulatum</name>
    <dbReference type="NCBI Taxonomy" id="5037"/>
    <lineage>
        <taxon>Eukaryota</taxon>
        <taxon>Fungi</taxon>
        <taxon>Dikarya</taxon>
        <taxon>Ascomycota</taxon>
        <taxon>Pezizomycotina</taxon>
        <taxon>Eurotiomycetes</taxon>
        <taxon>Eurotiomycetidae</taxon>
        <taxon>Onygenales</taxon>
        <taxon>Ajellomycetaceae</taxon>
        <taxon>Histoplasma</taxon>
    </lineage>
</organism>
<name>A0A8A1M4S9_AJECA</name>
<dbReference type="Proteomes" id="UP000663671">
    <property type="component" value="Chromosome 4"/>
</dbReference>
<proteinExistence type="predicted"/>
<dbReference type="AlphaFoldDB" id="A0A8A1M4S9"/>
<dbReference type="VEuPathDB" id="FungiDB:I7I51_05808"/>
<gene>
    <name evidence="1" type="ORF">I7I51_05808</name>
</gene>
<evidence type="ECO:0000313" key="1">
    <source>
        <dbReference type="EMBL" id="QSS61001.1"/>
    </source>
</evidence>
<accession>A0A8A1M4S9</accession>
<evidence type="ECO:0000313" key="2">
    <source>
        <dbReference type="Proteomes" id="UP000663671"/>
    </source>
</evidence>